<evidence type="ECO:0000313" key="1">
    <source>
        <dbReference type="EMBL" id="SIQ13872.1"/>
    </source>
</evidence>
<dbReference type="RefSeq" id="WP_076461836.1">
    <property type="nucleotide sequence ID" value="NZ_FTMN01000002.1"/>
</dbReference>
<gene>
    <name evidence="1" type="ORF">SAMN05421647_102394</name>
</gene>
<reference evidence="1 2" key="1">
    <citation type="submission" date="2017-01" db="EMBL/GenBank/DDBJ databases">
        <authorList>
            <person name="Mah S.A."/>
            <person name="Swanson W.J."/>
            <person name="Moy G.W."/>
            <person name="Vacquier V.D."/>
        </authorList>
    </citation>
    <scope>NUCLEOTIDE SEQUENCE [LARGE SCALE GENOMIC DNA]</scope>
    <source>
        <strain evidence="1 2">DSM 7027</strain>
    </source>
</reference>
<name>A0A1N6QBF1_9GAMM</name>
<sequence>MKDLKSKIGVVQCIAAAAITATAEGTGVDLQGFNSACVVFSPGTITDGTHTPSVEESDDNSNWTAVAAVDLQGTLAALASNTIQRVGYKGNKRYIRAVSTVAGASTGGVYGADVILGDPSLAPVA</sequence>
<dbReference type="AlphaFoldDB" id="A0A1N6QBF1"/>
<dbReference type="Proteomes" id="UP000186895">
    <property type="component" value="Unassembled WGS sequence"/>
</dbReference>
<accession>A0A1N6QBF1</accession>
<evidence type="ECO:0000313" key="2">
    <source>
        <dbReference type="Proteomes" id="UP000186895"/>
    </source>
</evidence>
<organism evidence="1 2">
    <name type="scientific">Marinobacterium stanieri</name>
    <dbReference type="NCBI Taxonomy" id="49186"/>
    <lineage>
        <taxon>Bacteria</taxon>
        <taxon>Pseudomonadati</taxon>
        <taxon>Pseudomonadota</taxon>
        <taxon>Gammaproteobacteria</taxon>
        <taxon>Oceanospirillales</taxon>
        <taxon>Oceanospirillaceae</taxon>
        <taxon>Marinobacterium</taxon>
    </lineage>
</organism>
<dbReference type="EMBL" id="FTMN01000002">
    <property type="protein sequence ID" value="SIQ13872.1"/>
    <property type="molecule type" value="Genomic_DNA"/>
</dbReference>
<dbReference type="STRING" id="49186.SAMN05421647_102394"/>
<protein>
    <submittedName>
        <fullName evidence="1">Uncharacterized protein</fullName>
    </submittedName>
</protein>
<keyword evidence="2" id="KW-1185">Reference proteome</keyword>
<proteinExistence type="predicted"/>